<comment type="function">
    <text evidence="1 6">Required for the transposition of the insertion element.</text>
</comment>
<dbReference type="Proteomes" id="UP000076563">
    <property type="component" value="Unassembled WGS sequence"/>
</dbReference>
<comment type="similarity">
    <text evidence="2 6">Belongs to the transposase mutator family.</text>
</comment>
<dbReference type="PANTHER" id="PTHR33217">
    <property type="entry name" value="TRANSPOSASE FOR INSERTION SEQUENCE ELEMENT IS1081"/>
    <property type="match status" value="1"/>
</dbReference>
<dbReference type="STRING" id="1007103.GCA_000213315_01086"/>
<evidence type="ECO:0000256" key="5">
    <source>
        <dbReference type="ARBA" id="ARBA00023172"/>
    </source>
</evidence>
<dbReference type="PANTHER" id="PTHR33217:SF8">
    <property type="entry name" value="MUTATOR FAMILY TRANSPOSASE"/>
    <property type="match status" value="1"/>
</dbReference>
<dbReference type="GO" id="GO:0006313">
    <property type="term" value="P:DNA transposition"/>
    <property type="evidence" value="ECO:0007669"/>
    <property type="project" value="UniProtKB-UniRule"/>
</dbReference>
<gene>
    <name evidence="7" type="ORF">AV654_32660</name>
</gene>
<evidence type="ECO:0000313" key="8">
    <source>
        <dbReference type="Proteomes" id="UP000076563"/>
    </source>
</evidence>
<dbReference type="InterPro" id="IPR001207">
    <property type="entry name" value="Transposase_mutator"/>
</dbReference>
<evidence type="ECO:0000256" key="6">
    <source>
        <dbReference type="RuleBase" id="RU365089"/>
    </source>
</evidence>
<evidence type="ECO:0000256" key="1">
    <source>
        <dbReference type="ARBA" id="ARBA00002190"/>
    </source>
</evidence>
<evidence type="ECO:0000256" key="3">
    <source>
        <dbReference type="ARBA" id="ARBA00022578"/>
    </source>
</evidence>
<keyword evidence="6" id="KW-0814">Transposable element</keyword>
<keyword evidence="4 6" id="KW-0238">DNA-binding</keyword>
<dbReference type="GO" id="GO:0003677">
    <property type="term" value="F:DNA binding"/>
    <property type="evidence" value="ECO:0007669"/>
    <property type="project" value="UniProtKB-UniRule"/>
</dbReference>
<protein>
    <recommendedName>
        <fullName evidence="6">Mutator family transposase</fullName>
    </recommendedName>
</protein>
<accession>A0A163UJV9</accession>
<evidence type="ECO:0000256" key="4">
    <source>
        <dbReference type="ARBA" id="ARBA00023125"/>
    </source>
</evidence>
<keyword evidence="8" id="KW-1185">Reference proteome</keyword>
<name>A0A163UJV9_9BACL</name>
<sequence>MKLSRHTFAVVFLDAIHFMVEQDGAIVNKAAYMVIGIDLDGNKDVLGIWIGENESSKFWLSVLNDLKTRGVQDILITKSVSKYMIA</sequence>
<reference evidence="8" key="1">
    <citation type="submission" date="2016-01" db="EMBL/GenBank/DDBJ databases">
        <title>Draft genome of Chromobacterium sp. F49.</title>
        <authorList>
            <person name="Hong K.W."/>
        </authorList>
    </citation>
    <scope>NUCLEOTIDE SEQUENCE [LARGE SCALE GENOMIC DNA]</scope>
    <source>
        <strain evidence="8">M63</strain>
    </source>
</reference>
<organism evidence="7 8">
    <name type="scientific">Paenibacillus elgii</name>
    <dbReference type="NCBI Taxonomy" id="189691"/>
    <lineage>
        <taxon>Bacteria</taxon>
        <taxon>Bacillati</taxon>
        <taxon>Bacillota</taxon>
        <taxon>Bacilli</taxon>
        <taxon>Bacillales</taxon>
        <taxon>Paenibacillaceae</taxon>
        <taxon>Paenibacillus</taxon>
    </lineage>
</organism>
<dbReference type="AlphaFoldDB" id="A0A163UJV9"/>
<keyword evidence="3 6" id="KW-0815">Transposition</keyword>
<comment type="caution">
    <text evidence="7">The sequence shown here is derived from an EMBL/GenBank/DDBJ whole genome shotgun (WGS) entry which is preliminary data.</text>
</comment>
<dbReference type="Pfam" id="PF00872">
    <property type="entry name" value="Transposase_mut"/>
    <property type="match status" value="1"/>
</dbReference>
<proteinExistence type="inferred from homology"/>
<dbReference type="EMBL" id="LQRA01000093">
    <property type="protein sequence ID" value="KZE73430.1"/>
    <property type="molecule type" value="Genomic_DNA"/>
</dbReference>
<dbReference type="GO" id="GO:0004803">
    <property type="term" value="F:transposase activity"/>
    <property type="evidence" value="ECO:0007669"/>
    <property type="project" value="UniProtKB-UniRule"/>
</dbReference>
<evidence type="ECO:0000313" key="7">
    <source>
        <dbReference type="EMBL" id="KZE73430.1"/>
    </source>
</evidence>
<keyword evidence="5 6" id="KW-0233">DNA recombination</keyword>
<evidence type="ECO:0000256" key="2">
    <source>
        <dbReference type="ARBA" id="ARBA00010961"/>
    </source>
</evidence>